<evidence type="ECO:0000256" key="1">
    <source>
        <dbReference type="SAM" id="MobiDB-lite"/>
    </source>
</evidence>
<name>A0ABN2LX65_9ACTN</name>
<dbReference type="SUPFAM" id="SSF51197">
    <property type="entry name" value="Clavaminate synthase-like"/>
    <property type="match status" value="1"/>
</dbReference>
<dbReference type="EMBL" id="BAAALT010000059">
    <property type="protein sequence ID" value="GAA1801456.1"/>
    <property type="molecule type" value="Genomic_DNA"/>
</dbReference>
<dbReference type="RefSeq" id="WP_344129601.1">
    <property type="nucleotide sequence ID" value="NZ_BAAALT010000059.1"/>
</dbReference>
<gene>
    <name evidence="2" type="ORF">GCM10009682_24220</name>
</gene>
<accession>A0ABN2LX65</accession>
<keyword evidence="3" id="KW-1185">Reference proteome</keyword>
<proteinExistence type="predicted"/>
<dbReference type="PANTHER" id="PTHR20883">
    <property type="entry name" value="PHYTANOYL-COA DIOXYGENASE DOMAIN CONTAINING 1"/>
    <property type="match status" value="1"/>
</dbReference>
<evidence type="ECO:0000313" key="2">
    <source>
        <dbReference type="EMBL" id="GAA1801456.1"/>
    </source>
</evidence>
<evidence type="ECO:0000313" key="3">
    <source>
        <dbReference type="Proteomes" id="UP001500218"/>
    </source>
</evidence>
<evidence type="ECO:0008006" key="4">
    <source>
        <dbReference type="Google" id="ProtNLM"/>
    </source>
</evidence>
<comment type="caution">
    <text evidence="2">The sequence shown here is derived from an EMBL/GenBank/DDBJ whole genome shotgun (WGS) entry which is preliminary data.</text>
</comment>
<feature type="compositionally biased region" description="Polar residues" evidence="1">
    <location>
        <begin position="226"/>
        <end position="235"/>
    </location>
</feature>
<dbReference type="Gene3D" id="2.60.120.620">
    <property type="entry name" value="q2cbj1_9rhob like domain"/>
    <property type="match status" value="1"/>
</dbReference>
<dbReference type="Proteomes" id="UP001500218">
    <property type="component" value="Unassembled WGS sequence"/>
</dbReference>
<protein>
    <recommendedName>
        <fullName evidence="4">Phytanoyl-CoA dioxygenase family protein</fullName>
    </recommendedName>
</protein>
<dbReference type="PANTHER" id="PTHR20883:SF48">
    <property type="entry name" value="ECTOINE DIOXYGENASE"/>
    <property type="match status" value="1"/>
</dbReference>
<dbReference type="InterPro" id="IPR008775">
    <property type="entry name" value="Phytyl_CoA_dOase-like"/>
</dbReference>
<feature type="region of interest" description="Disordered" evidence="1">
    <location>
        <begin position="220"/>
        <end position="245"/>
    </location>
</feature>
<reference evidence="2 3" key="1">
    <citation type="journal article" date="2019" name="Int. J. Syst. Evol. Microbiol.">
        <title>The Global Catalogue of Microorganisms (GCM) 10K type strain sequencing project: providing services to taxonomists for standard genome sequencing and annotation.</title>
        <authorList>
            <consortium name="The Broad Institute Genomics Platform"/>
            <consortium name="The Broad Institute Genome Sequencing Center for Infectious Disease"/>
            <person name="Wu L."/>
            <person name="Ma J."/>
        </authorList>
    </citation>
    <scope>NUCLEOTIDE SEQUENCE [LARGE SCALE GENOMIC DNA]</scope>
    <source>
        <strain evidence="2 3">JCM 13250</strain>
    </source>
</reference>
<dbReference type="Pfam" id="PF05721">
    <property type="entry name" value="PhyH"/>
    <property type="match status" value="1"/>
</dbReference>
<organism evidence="2 3">
    <name type="scientific">Luedemannella flava</name>
    <dbReference type="NCBI Taxonomy" id="349316"/>
    <lineage>
        <taxon>Bacteria</taxon>
        <taxon>Bacillati</taxon>
        <taxon>Actinomycetota</taxon>
        <taxon>Actinomycetes</taxon>
        <taxon>Micromonosporales</taxon>
        <taxon>Micromonosporaceae</taxon>
        <taxon>Luedemannella</taxon>
    </lineage>
</organism>
<sequence length="245" mass="27151">MEADGFWITPHQVFSGVDLARLSQLILEEISARGTSFADEIDKPHLADERLLEFLLDPKVLDLVAAVCGPDVVLGSSHLFAKRPIVGKATPWHNDTAYLHRFLDAPERTVAVWISVDGSWPDNGCLRIIPGSHRLPAAGAHVAVEDPDRFVLSRYLPDINDAMAVDVVLPPGHVSLHHPSVLHSARPNRSNRPRTGLVGRFLPADVKVFEPLPEGHRLWLARGRSHGQNDYQTRPPTDREQRAQG</sequence>
<feature type="compositionally biased region" description="Basic and acidic residues" evidence="1">
    <location>
        <begin position="236"/>
        <end position="245"/>
    </location>
</feature>